<protein>
    <submittedName>
        <fullName evidence="3">Phage capsid protein</fullName>
    </submittedName>
</protein>
<dbReference type="InterPro" id="IPR054612">
    <property type="entry name" value="Phage_capsid-like_C"/>
</dbReference>
<dbReference type="SUPFAM" id="SSF56563">
    <property type="entry name" value="Major capsid protein gp5"/>
    <property type="match status" value="1"/>
</dbReference>
<dbReference type="Gene3D" id="3.30.2320.10">
    <property type="entry name" value="hypothetical protein PF0899 domain"/>
    <property type="match status" value="1"/>
</dbReference>
<reference evidence="3 4" key="1">
    <citation type="submission" date="2015-06" db="EMBL/GenBank/DDBJ databases">
        <title>Improved classification and identification of acetic acid bacteria using matrix-assisted laser desorption/ionization time-of-flight mass spectrometry; Gluconobacter nephelii and Gluconobacter uchimurae are later heterotypic synonyms of Gluconobacter japonicus and Gluconobacter oxydans, respectively.</title>
        <authorList>
            <person name="Li L."/>
            <person name="Cleenwerck I."/>
            <person name="De Vuyst L."/>
            <person name="Vandamme P."/>
        </authorList>
    </citation>
    <scope>NUCLEOTIDE SEQUENCE [LARGE SCALE GENOMIC DNA]</scope>
    <source>
        <strain evidence="3 4">LMG 1699</strain>
    </source>
</reference>
<dbReference type="RefSeq" id="WP_061499421.1">
    <property type="nucleotide sequence ID" value="NZ_LHZX01000244.1"/>
</dbReference>
<organism evidence="3 4">
    <name type="scientific">Acetobacter malorum</name>
    <dbReference type="NCBI Taxonomy" id="178901"/>
    <lineage>
        <taxon>Bacteria</taxon>
        <taxon>Pseudomonadati</taxon>
        <taxon>Pseudomonadota</taxon>
        <taxon>Alphaproteobacteria</taxon>
        <taxon>Acetobacterales</taxon>
        <taxon>Acetobacteraceae</taxon>
        <taxon>Acetobacter</taxon>
    </lineage>
</organism>
<dbReference type="PATRIC" id="fig|178901.14.peg.587"/>
<evidence type="ECO:0000313" key="3">
    <source>
        <dbReference type="EMBL" id="KXV70143.1"/>
    </source>
</evidence>
<evidence type="ECO:0000313" key="4">
    <source>
        <dbReference type="Proteomes" id="UP000075377"/>
    </source>
</evidence>
<gene>
    <name evidence="3" type="ORF">AD951_03695</name>
</gene>
<accession>A0A149UQR0</accession>
<dbReference type="Gene3D" id="3.30.2400.10">
    <property type="entry name" value="Major capsid protein gp5"/>
    <property type="match status" value="1"/>
</dbReference>
<evidence type="ECO:0000259" key="2">
    <source>
        <dbReference type="Pfam" id="PF05065"/>
    </source>
</evidence>
<dbReference type="EMBL" id="LHZX01000244">
    <property type="protein sequence ID" value="KXV70143.1"/>
    <property type="molecule type" value="Genomic_DNA"/>
</dbReference>
<name>A0A149UQR0_9PROT</name>
<dbReference type="OrthoDB" id="9786516at2"/>
<comment type="caution">
    <text evidence="3">The sequence shown here is derived from an EMBL/GenBank/DDBJ whole genome shotgun (WGS) entry which is preliminary data.</text>
</comment>
<dbReference type="Pfam" id="PF05065">
    <property type="entry name" value="Phage_capsid"/>
    <property type="match status" value="1"/>
</dbReference>
<dbReference type="AlphaFoldDB" id="A0A149UQR0"/>
<proteinExistence type="predicted"/>
<feature type="domain" description="Phage capsid-like C-terminal" evidence="2">
    <location>
        <begin position="134"/>
        <end position="395"/>
    </location>
</feature>
<dbReference type="NCBIfam" id="TIGR01554">
    <property type="entry name" value="major_cap_HK97"/>
    <property type="match status" value="1"/>
</dbReference>
<dbReference type="Proteomes" id="UP000075377">
    <property type="component" value="Unassembled WGS sequence"/>
</dbReference>
<evidence type="ECO:0000256" key="1">
    <source>
        <dbReference type="ARBA" id="ARBA00004328"/>
    </source>
</evidence>
<comment type="subcellular location">
    <subcellularLocation>
        <location evidence="1">Virion</location>
    </subcellularLocation>
</comment>
<dbReference type="InterPro" id="IPR024455">
    <property type="entry name" value="Phage_capsid"/>
</dbReference>
<sequence length="418" mass="44742">MKSKELRAKRAKLIDDARALANGDTMTAEQATQFDAMMAEAEQMLGHINRIEKSENAAKTLAEGIAARAEDGGISPDQQETEERQHARVFTSWLRGGIDALHGPDRTLAMNRVMASQQSFKNDGSMGTSTPAGGGFLVPPAFADQLLVALKAYFTGLDEFDDITTGTGADLPWPTNDDTSRRAKIVGENTPVGQSGMNFGNSILKVFLYATDAILVPWTLMQDSFIDLDSYIRTCLGTAFGRTLADHLTTGTGDGMPLGVLTAAAAGPTSKAADISYDDLQELIYSVDRAYRPGAKFMCNDETTKQFALLKDTIGRPLWVPSLTSGVPDTLCGYPVVPNDSMPDPTAGATPLLFGNLKNYKFRTTKAVSIVRLNERYADALQTGYFGYARFGGGLPTAGQPLKKLVMSAAAPAEPTGG</sequence>